<accession>A0A3B4V073</accession>
<dbReference type="PANTHER" id="PTHR35971:SF4">
    <property type="entry name" value="OBSCURIN"/>
    <property type="match status" value="1"/>
</dbReference>
<evidence type="ECO:0000313" key="7">
    <source>
        <dbReference type="Proteomes" id="UP000261420"/>
    </source>
</evidence>
<dbReference type="InterPro" id="IPR013098">
    <property type="entry name" value="Ig_I-set"/>
</dbReference>
<evidence type="ECO:0000256" key="3">
    <source>
        <dbReference type="ARBA" id="ARBA00022553"/>
    </source>
</evidence>
<dbReference type="SUPFAM" id="SSF48726">
    <property type="entry name" value="Immunoglobulin"/>
    <property type="match status" value="1"/>
</dbReference>
<evidence type="ECO:0000259" key="5">
    <source>
        <dbReference type="PROSITE" id="PS50835"/>
    </source>
</evidence>
<evidence type="ECO:0000256" key="1">
    <source>
        <dbReference type="ARBA" id="ARBA00004496"/>
    </source>
</evidence>
<reference evidence="6" key="1">
    <citation type="submission" date="2025-08" db="UniProtKB">
        <authorList>
            <consortium name="Ensembl"/>
        </authorList>
    </citation>
    <scope>IDENTIFICATION</scope>
</reference>
<organism evidence="6 7">
    <name type="scientific">Seriola dumerili</name>
    <name type="common">Greater amberjack</name>
    <name type="synonym">Caranx dumerili</name>
    <dbReference type="NCBI Taxonomy" id="41447"/>
    <lineage>
        <taxon>Eukaryota</taxon>
        <taxon>Metazoa</taxon>
        <taxon>Chordata</taxon>
        <taxon>Craniata</taxon>
        <taxon>Vertebrata</taxon>
        <taxon>Euteleostomi</taxon>
        <taxon>Actinopterygii</taxon>
        <taxon>Neopterygii</taxon>
        <taxon>Teleostei</taxon>
        <taxon>Neoteleostei</taxon>
        <taxon>Acanthomorphata</taxon>
        <taxon>Carangaria</taxon>
        <taxon>Carangiformes</taxon>
        <taxon>Carangidae</taxon>
        <taxon>Seriola</taxon>
    </lineage>
</organism>
<dbReference type="InterPro" id="IPR052385">
    <property type="entry name" value="Obscurin/Obscurin-like_Reg"/>
</dbReference>
<dbReference type="STRING" id="41447.ENSSDUP00000023952"/>
<dbReference type="Pfam" id="PF07679">
    <property type="entry name" value="I-set"/>
    <property type="match status" value="1"/>
</dbReference>
<dbReference type="InterPro" id="IPR003599">
    <property type="entry name" value="Ig_sub"/>
</dbReference>
<dbReference type="SMART" id="SM00409">
    <property type="entry name" value="IG"/>
    <property type="match status" value="1"/>
</dbReference>
<keyword evidence="4" id="KW-1015">Disulfide bond</keyword>
<dbReference type="FunFam" id="2.60.40.10:FF:001066">
    <property type="entry name" value="Obscurin-like protein 1 isoform 3"/>
    <property type="match status" value="1"/>
</dbReference>
<keyword evidence="7" id="KW-1185">Reference proteome</keyword>
<dbReference type="GeneTree" id="ENSGT00940000154756"/>
<protein>
    <recommendedName>
        <fullName evidence="5">Ig-like domain-containing protein</fullName>
    </recommendedName>
</protein>
<reference evidence="6" key="2">
    <citation type="submission" date="2025-09" db="UniProtKB">
        <authorList>
            <consortium name="Ensembl"/>
        </authorList>
    </citation>
    <scope>IDENTIFICATION</scope>
</reference>
<name>A0A3B4V073_SERDU</name>
<dbReference type="InterPro" id="IPR036179">
    <property type="entry name" value="Ig-like_dom_sf"/>
</dbReference>
<dbReference type="Gene3D" id="2.60.40.10">
    <property type="entry name" value="Immunoglobulins"/>
    <property type="match status" value="1"/>
</dbReference>
<dbReference type="SMART" id="SM00408">
    <property type="entry name" value="IGc2"/>
    <property type="match status" value="1"/>
</dbReference>
<dbReference type="InterPro" id="IPR007110">
    <property type="entry name" value="Ig-like_dom"/>
</dbReference>
<dbReference type="Proteomes" id="UP000261420">
    <property type="component" value="Unplaced"/>
</dbReference>
<dbReference type="Ensembl" id="ENSSDUT00000024399.1">
    <property type="protein sequence ID" value="ENSSDUP00000023952.1"/>
    <property type="gene ID" value="ENSSDUG00000017420.1"/>
</dbReference>
<sequence>MYLICFSLWQSCPQFCISSLSLLIAIERFWLYPRIWGRLICCHLLTSHFVIYSAETLAGFSNKESVQKEVKATLSQKATLSCEVSDSKTEVKWYKDGKLLTSSKAVHMESKGKSRELVIEKMEKKDAGEYTCEAGTEKLVFKLQMTGTNIF</sequence>
<evidence type="ECO:0000256" key="4">
    <source>
        <dbReference type="ARBA" id="ARBA00023157"/>
    </source>
</evidence>
<dbReference type="OMA" id="YPRIWGR"/>
<feature type="domain" description="Ig-like" evidence="5">
    <location>
        <begin position="75"/>
        <end position="134"/>
    </location>
</feature>
<keyword evidence="2" id="KW-0963">Cytoplasm</keyword>
<dbReference type="GO" id="GO:0005737">
    <property type="term" value="C:cytoplasm"/>
    <property type="evidence" value="ECO:0007669"/>
    <property type="project" value="UniProtKB-SubCell"/>
</dbReference>
<dbReference type="InterPro" id="IPR003598">
    <property type="entry name" value="Ig_sub2"/>
</dbReference>
<evidence type="ECO:0000313" key="6">
    <source>
        <dbReference type="Ensembl" id="ENSSDUP00000023952.1"/>
    </source>
</evidence>
<proteinExistence type="predicted"/>
<dbReference type="InterPro" id="IPR013783">
    <property type="entry name" value="Ig-like_fold"/>
</dbReference>
<dbReference type="AlphaFoldDB" id="A0A3B4V073"/>
<dbReference type="PANTHER" id="PTHR35971">
    <property type="entry name" value="SI:DKEY-31G6.6"/>
    <property type="match status" value="1"/>
</dbReference>
<keyword evidence="3" id="KW-0597">Phosphoprotein</keyword>
<dbReference type="PROSITE" id="PS50835">
    <property type="entry name" value="IG_LIKE"/>
    <property type="match status" value="1"/>
</dbReference>
<evidence type="ECO:0000256" key="2">
    <source>
        <dbReference type="ARBA" id="ARBA00022490"/>
    </source>
</evidence>
<comment type="subcellular location">
    <subcellularLocation>
        <location evidence="1">Cytoplasm</location>
    </subcellularLocation>
</comment>